<dbReference type="EMBL" id="JAUCMX010000004">
    <property type="protein sequence ID" value="KAK3549339.1"/>
    <property type="molecule type" value="Genomic_DNA"/>
</dbReference>
<evidence type="ECO:0000313" key="2">
    <source>
        <dbReference type="Proteomes" id="UP001274896"/>
    </source>
</evidence>
<dbReference type="Gene3D" id="3.30.70.270">
    <property type="match status" value="1"/>
</dbReference>
<evidence type="ECO:0000313" key="1">
    <source>
        <dbReference type="EMBL" id="KAK3549339.1"/>
    </source>
</evidence>
<dbReference type="Gene3D" id="3.10.10.10">
    <property type="entry name" value="HIV Type 1 Reverse Transcriptase, subunit A, domain 1"/>
    <property type="match status" value="1"/>
</dbReference>
<dbReference type="SUPFAM" id="SSF56672">
    <property type="entry name" value="DNA/RNA polymerases"/>
    <property type="match status" value="1"/>
</dbReference>
<dbReference type="InterPro" id="IPR032567">
    <property type="entry name" value="RTL1-rel"/>
</dbReference>
<organism evidence="1 2">
    <name type="scientific">Hemibagrus guttatus</name>
    <dbReference type="NCBI Taxonomy" id="175788"/>
    <lineage>
        <taxon>Eukaryota</taxon>
        <taxon>Metazoa</taxon>
        <taxon>Chordata</taxon>
        <taxon>Craniata</taxon>
        <taxon>Vertebrata</taxon>
        <taxon>Euteleostomi</taxon>
        <taxon>Actinopterygii</taxon>
        <taxon>Neopterygii</taxon>
        <taxon>Teleostei</taxon>
        <taxon>Ostariophysi</taxon>
        <taxon>Siluriformes</taxon>
        <taxon>Bagridae</taxon>
        <taxon>Hemibagrus</taxon>
    </lineage>
</organism>
<dbReference type="InterPro" id="IPR043502">
    <property type="entry name" value="DNA/RNA_pol_sf"/>
</dbReference>
<protein>
    <submittedName>
        <fullName evidence="1">Uncharacterized protein</fullName>
    </submittedName>
</protein>
<proteinExistence type="predicted"/>
<feature type="non-terminal residue" evidence="1">
    <location>
        <position position="209"/>
    </location>
</feature>
<reference evidence="1" key="1">
    <citation type="submission" date="2023-06" db="EMBL/GenBank/DDBJ databases">
        <title>Male Hemibagrus guttatus genome.</title>
        <authorList>
            <person name="Bian C."/>
        </authorList>
    </citation>
    <scope>NUCLEOTIDE SEQUENCE</scope>
    <source>
        <strain evidence="1">Male_cb2023</strain>
        <tissue evidence="1">Muscle</tissue>
    </source>
</reference>
<dbReference type="PANTHER" id="PTHR15503">
    <property type="entry name" value="LDOC1 RELATED"/>
    <property type="match status" value="1"/>
</dbReference>
<gene>
    <name evidence="1" type="ORF">QTP70_034564</name>
</gene>
<dbReference type="Proteomes" id="UP001274896">
    <property type="component" value="Unassembled WGS sequence"/>
</dbReference>
<dbReference type="InterPro" id="IPR043128">
    <property type="entry name" value="Rev_trsase/Diguanyl_cyclase"/>
</dbReference>
<name>A0AAE0RDM8_9TELE</name>
<dbReference type="PANTHER" id="PTHR15503:SF22">
    <property type="entry name" value="TRANSPOSON TY3-I GAG POLYPROTEIN"/>
    <property type="match status" value="1"/>
</dbReference>
<sequence>NTSPTMSPADLQAALLCQDAIIHTYQDQIEALQAKNLQLQQQSQTSTPPLPHLRESQKMALLEKFDGSTDCCQGFEHQCNIIFAHQPKLYVADTTSTRITLPREYDNLREVFCKERTSRLPPHCPWDCAIELLPSAMPPKSRVYPLSISLLHRGSTRCFFFVEKKDGGLHPCIDYRGLDAFTVRYPYPLPLVPATLKQLQGAAFSPNWT</sequence>
<comment type="caution">
    <text evidence="1">The sequence shown here is derived from an EMBL/GenBank/DDBJ whole genome shotgun (WGS) entry which is preliminary data.</text>
</comment>
<dbReference type="AlphaFoldDB" id="A0AAE0RDM8"/>
<keyword evidence="2" id="KW-1185">Reference proteome</keyword>
<accession>A0AAE0RDM8</accession>